<dbReference type="InterPro" id="IPR022574">
    <property type="entry name" value="DUF2623"/>
</dbReference>
<proteinExistence type="predicted"/>
<organism evidence="1 2">
    <name type="scientific">Paraburkholderia silvatlantica</name>
    <dbReference type="NCBI Taxonomy" id="321895"/>
    <lineage>
        <taxon>Bacteria</taxon>
        <taxon>Pseudomonadati</taxon>
        <taxon>Pseudomonadota</taxon>
        <taxon>Betaproteobacteria</taxon>
        <taxon>Burkholderiales</taxon>
        <taxon>Burkholderiaceae</taxon>
        <taxon>Paraburkholderia</taxon>
    </lineage>
</organism>
<dbReference type="RefSeq" id="WP_165822846.1">
    <property type="nucleotide sequence ID" value="NZ_JACHVZ010000009.1"/>
</dbReference>
<comment type="caution">
    <text evidence="1">The sequence shown here is derived from an EMBL/GenBank/DDBJ whole genome shotgun (WGS) entry which is preliminary data.</text>
</comment>
<reference evidence="1 2" key="1">
    <citation type="submission" date="2020-08" db="EMBL/GenBank/DDBJ databases">
        <title>Genomic Encyclopedia of Type Strains, Phase IV (KMG-V): Genome sequencing to study the core and pangenomes of soil and plant-associated prokaryotes.</title>
        <authorList>
            <person name="Whitman W."/>
        </authorList>
    </citation>
    <scope>NUCLEOTIDE SEQUENCE [LARGE SCALE GENOMIC DNA]</scope>
    <source>
        <strain evidence="1 2">SRMrh-85</strain>
    </source>
</reference>
<sequence>MTRIPQAPPPIVELGFAAGANAPEAPDKTEMSKFKEAYALGFVAGFSTAESVRRMNRMAAAATAGTLAARYGLPVDDVLRVLALPPEFGDALRAACDAENRARAPK</sequence>
<name>A0ABR6FNK9_9BURK</name>
<protein>
    <submittedName>
        <fullName evidence="1">Uncharacterized protein</fullName>
    </submittedName>
</protein>
<gene>
    <name evidence="1" type="ORF">FHX59_003444</name>
</gene>
<dbReference type="Pfam" id="PF11115">
    <property type="entry name" value="DUF2623"/>
    <property type="match status" value="1"/>
</dbReference>
<evidence type="ECO:0000313" key="1">
    <source>
        <dbReference type="EMBL" id="MBB2929013.1"/>
    </source>
</evidence>
<accession>A0ABR6FNK9</accession>
<dbReference type="EMBL" id="JACHVZ010000009">
    <property type="protein sequence ID" value="MBB2929013.1"/>
    <property type="molecule type" value="Genomic_DNA"/>
</dbReference>
<keyword evidence="2" id="KW-1185">Reference proteome</keyword>
<dbReference type="Proteomes" id="UP000533533">
    <property type="component" value="Unassembled WGS sequence"/>
</dbReference>
<evidence type="ECO:0000313" key="2">
    <source>
        <dbReference type="Proteomes" id="UP000533533"/>
    </source>
</evidence>